<dbReference type="STRING" id="1328313.DS2_16724"/>
<evidence type="ECO:0000313" key="1">
    <source>
        <dbReference type="EMBL" id="EWH08539.1"/>
    </source>
</evidence>
<dbReference type="Proteomes" id="UP000019276">
    <property type="component" value="Unassembled WGS sequence"/>
</dbReference>
<organism evidence="1 2">
    <name type="scientific">Catenovulum agarivorans DS-2</name>
    <dbReference type="NCBI Taxonomy" id="1328313"/>
    <lineage>
        <taxon>Bacteria</taxon>
        <taxon>Pseudomonadati</taxon>
        <taxon>Pseudomonadota</taxon>
        <taxon>Gammaproteobacteria</taxon>
        <taxon>Alteromonadales</taxon>
        <taxon>Alteromonadaceae</taxon>
        <taxon>Catenovulum</taxon>
    </lineage>
</organism>
<dbReference type="AlphaFoldDB" id="W7Q6Y2"/>
<evidence type="ECO:0000313" key="2">
    <source>
        <dbReference type="Proteomes" id="UP000019276"/>
    </source>
</evidence>
<keyword evidence="2" id="KW-1185">Reference proteome</keyword>
<proteinExistence type="predicted"/>
<sequence>MNTKMLCITMTKEEYLNLVNALEGEKLISVEYFEINYEGYQTEFAGNSSYDCLDYGVNLKMQSGKVFGFIWGSEFTQYGVSILEKPLQSEVAECREIDVTRSSNWCQLIDDEVKTAEVVWHWVKEVGLFKKKTYYPQSIVLTFKSGGVVIISALEISDNSHWGMADNIVVFFNHASAQSYGALNA</sequence>
<gene>
    <name evidence="1" type="ORF">DS2_16724</name>
</gene>
<protein>
    <submittedName>
        <fullName evidence="1">Uncharacterized protein</fullName>
    </submittedName>
</protein>
<dbReference type="eggNOG" id="ENOG5033EZG">
    <property type="taxonomic scope" value="Bacteria"/>
</dbReference>
<comment type="caution">
    <text evidence="1">The sequence shown here is derived from an EMBL/GenBank/DDBJ whole genome shotgun (WGS) entry which is preliminary data.</text>
</comment>
<name>W7Q6Y2_9ALTE</name>
<accession>W7Q6Y2</accession>
<dbReference type="EMBL" id="ARZY01000043">
    <property type="protein sequence ID" value="EWH08539.1"/>
    <property type="molecule type" value="Genomic_DNA"/>
</dbReference>
<reference evidence="1 2" key="1">
    <citation type="journal article" date="2014" name="Genome Announc.">
        <title>Draft Genome Sequence of the Agar-Degrading Bacterium Catenovulum sp. Strain DS-2, Isolated from Intestines of Haliotis diversicolor.</title>
        <authorList>
            <person name="Shan D."/>
            <person name="Li X."/>
            <person name="Gu Z."/>
            <person name="Wei G."/>
            <person name="Gao Z."/>
            <person name="Shao Z."/>
        </authorList>
    </citation>
    <scope>NUCLEOTIDE SEQUENCE [LARGE SCALE GENOMIC DNA]</scope>
    <source>
        <strain evidence="1 2">DS-2</strain>
    </source>
</reference>